<dbReference type="Proteomes" id="UP000539538">
    <property type="component" value="Unassembled WGS sequence"/>
</dbReference>
<comment type="caution">
    <text evidence="1">The sequence shown here is derived from an EMBL/GenBank/DDBJ whole genome shotgun (WGS) entry which is preliminary data.</text>
</comment>
<name>A0ABR6LAH1_9HYPH</name>
<keyword evidence="2" id="KW-1185">Reference proteome</keyword>
<dbReference type="RefSeq" id="WP_183264354.1">
    <property type="nucleotide sequence ID" value="NZ_BAAAVZ010000026.1"/>
</dbReference>
<evidence type="ECO:0000313" key="2">
    <source>
        <dbReference type="Proteomes" id="UP000539538"/>
    </source>
</evidence>
<organism evidence="1 2">
    <name type="scientific">Aminobacter niigataensis</name>
    <dbReference type="NCBI Taxonomy" id="83265"/>
    <lineage>
        <taxon>Bacteria</taxon>
        <taxon>Pseudomonadati</taxon>
        <taxon>Pseudomonadota</taxon>
        <taxon>Alphaproteobacteria</taxon>
        <taxon>Hyphomicrobiales</taxon>
        <taxon>Phyllobacteriaceae</taxon>
        <taxon>Aminobacter</taxon>
    </lineage>
</organism>
<accession>A0ABR6LAH1</accession>
<proteinExistence type="predicted"/>
<sequence>MMPVISTDMIRDDEAFQAALQRYAHANGSSDGVAAAVLAALQPVFTAHNKRVIDLIEANNRYLQEARNWRIVEQLRAAEGHSVQILCDNPDFNGQPNCKVLCCGDWTDWHDELFTGASIDEALGNAIVAFNKWSKTNV</sequence>
<gene>
    <name evidence="1" type="ORF">GGQ99_004735</name>
</gene>
<reference evidence="1 2" key="1">
    <citation type="submission" date="2020-08" db="EMBL/GenBank/DDBJ databases">
        <title>Genomic Encyclopedia of Type Strains, Phase IV (KMG-IV): sequencing the most valuable type-strain genomes for metagenomic binning, comparative biology and taxonomic classification.</title>
        <authorList>
            <person name="Goeker M."/>
        </authorList>
    </citation>
    <scope>NUCLEOTIDE SEQUENCE [LARGE SCALE GENOMIC DNA]</scope>
    <source>
        <strain evidence="1 2">DSM 7050</strain>
    </source>
</reference>
<dbReference type="EMBL" id="JACHOT010000009">
    <property type="protein sequence ID" value="MBB4652951.1"/>
    <property type="molecule type" value="Genomic_DNA"/>
</dbReference>
<evidence type="ECO:0000313" key="1">
    <source>
        <dbReference type="EMBL" id="MBB4652951.1"/>
    </source>
</evidence>
<protein>
    <submittedName>
        <fullName evidence="1">Uncharacterized protein</fullName>
    </submittedName>
</protein>